<evidence type="ECO:0000313" key="1">
    <source>
        <dbReference type="EMBL" id="MEA5442593.1"/>
    </source>
</evidence>
<dbReference type="CDD" id="cd02208">
    <property type="entry name" value="cupin_RmlC-like"/>
    <property type="match status" value="1"/>
</dbReference>
<proteinExistence type="predicted"/>
<name>A0ABU5SVZ0_9CYAN</name>
<dbReference type="RefSeq" id="WP_323356660.1">
    <property type="nucleotide sequence ID" value="NZ_JAYGHY010000022.1"/>
</dbReference>
<keyword evidence="2" id="KW-1185">Reference proteome</keyword>
<organism evidence="1 2">
    <name type="scientific">Cyanobium gracile UHCC 0281</name>
    <dbReference type="NCBI Taxonomy" id="3110309"/>
    <lineage>
        <taxon>Bacteria</taxon>
        <taxon>Bacillati</taxon>
        <taxon>Cyanobacteriota</taxon>
        <taxon>Cyanophyceae</taxon>
        <taxon>Synechococcales</taxon>
        <taxon>Prochlorococcaceae</taxon>
        <taxon>Cyanobium</taxon>
    </lineage>
</organism>
<dbReference type="Proteomes" id="UP001302329">
    <property type="component" value="Unassembled WGS sequence"/>
</dbReference>
<protein>
    <submittedName>
        <fullName evidence="1">Cupin domain-containing protein</fullName>
    </submittedName>
</protein>
<evidence type="ECO:0000313" key="2">
    <source>
        <dbReference type="Proteomes" id="UP001302329"/>
    </source>
</evidence>
<dbReference type="InterPro" id="IPR011051">
    <property type="entry name" value="RmlC_Cupin_sf"/>
</dbReference>
<dbReference type="Gene3D" id="2.60.120.10">
    <property type="entry name" value="Jelly Rolls"/>
    <property type="match status" value="1"/>
</dbReference>
<sequence length="138" mass="15584">MTLSRNVELLPMERSLHGEAVFSAPRASDETLIAEIASGDSFELFCHRFQTDQLLVLRGSIDLVVLQNRQLRRITLREDEGLWVRIPPGVPHGAINRGRIPALVVNAVLRHGPSDPRDYRPLPVPPQLRSQWRRLAVA</sequence>
<accession>A0ABU5SVZ0</accession>
<gene>
    <name evidence="1" type="ORF">VB739_08515</name>
</gene>
<dbReference type="InterPro" id="IPR014710">
    <property type="entry name" value="RmlC-like_jellyroll"/>
</dbReference>
<comment type="caution">
    <text evidence="1">The sequence shown here is derived from an EMBL/GenBank/DDBJ whole genome shotgun (WGS) entry which is preliminary data.</text>
</comment>
<dbReference type="SUPFAM" id="SSF51182">
    <property type="entry name" value="RmlC-like cupins"/>
    <property type="match status" value="1"/>
</dbReference>
<reference evidence="1 2" key="1">
    <citation type="submission" date="2023-12" db="EMBL/GenBank/DDBJ databases">
        <title>Baltic Sea Cyanobacteria.</title>
        <authorList>
            <person name="Delbaje E."/>
            <person name="Fewer D.P."/>
            <person name="Shishido T.K."/>
        </authorList>
    </citation>
    <scope>NUCLEOTIDE SEQUENCE [LARGE SCALE GENOMIC DNA]</scope>
    <source>
        <strain evidence="1 2">UHCC 0281</strain>
    </source>
</reference>
<dbReference type="EMBL" id="JAYGHY010000022">
    <property type="protein sequence ID" value="MEA5442593.1"/>
    <property type="molecule type" value="Genomic_DNA"/>
</dbReference>